<keyword evidence="1" id="KW-0812">Transmembrane</keyword>
<dbReference type="AlphaFoldDB" id="A0AAU2A5J2"/>
<reference evidence="2" key="1">
    <citation type="submission" date="2022-10" db="EMBL/GenBank/DDBJ databases">
        <title>The complete genomes of actinobacterial strains from the NBC collection.</title>
        <authorList>
            <person name="Joergensen T.S."/>
            <person name="Alvarez Arevalo M."/>
            <person name="Sterndorff E.B."/>
            <person name="Faurdal D."/>
            <person name="Vuksanovic O."/>
            <person name="Mourched A.-S."/>
            <person name="Charusanti P."/>
            <person name="Shaw S."/>
            <person name="Blin K."/>
            <person name="Weber T."/>
        </authorList>
    </citation>
    <scope>NUCLEOTIDE SEQUENCE</scope>
    <source>
        <strain evidence="2">NBC_00093</strain>
    </source>
</reference>
<feature type="transmembrane region" description="Helical" evidence="1">
    <location>
        <begin position="32"/>
        <end position="51"/>
    </location>
</feature>
<feature type="transmembrane region" description="Helical" evidence="1">
    <location>
        <begin position="57"/>
        <end position="76"/>
    </location>
</feature>
<keyword evidence="1" id="KW-1133">Transmembrane helix</keyword>
<feature type="transmembrane region" description="Helical" evidence="1">
    <location>
        <begin position="97"/>
        <end position="121"/>
    </location>
</feature>
<sequence>MDLLRARPGKISKKNANNVWFPASDVLAARSWLWFVIAALLAVGSLLLGPSRSDAEWYVRVVMSLVPVLPSALCVSRQISHVLTRRALGAGSAGRNTIVWIGRWLGPGAVLVLSAGMWAVWMTVFVL</sequence>
<name>A0AAU2A5J2_9ACTN</name>
<proteinExistence type="predicted"/>
<keyword evidence="1" id="KW-0472">Membrane</keyword>
<gene>
    <name evidence="2" type="ORF">OHA22_27580</name>
</gene>
<dbReference type="EMBL" id="CP108222">
    <property type="protein sequence ID" value="WTT19022.1"/>
    <property type="molecule type" value="Genomic_DNA"/>
</dbReference>
<evidence type="ECO:0000313" key="2">
    <source>
        <dbReference type="EMBL" id="WTT19022.1"/>
    </source>
</evidence>
<evidence type="ECO:0000256" key="1">
    <source>
        <dbReference type="SAM" id="Phobius"/>
    </source>
</evidence>
<organism evidence="2">
    <name type="scientific">Streptomyces sp. NBC_00093</name>
    <dbReference type="NCBI Taxonomy" id="2975649"/>
    <lineage>
        <taxon>Bacteria</taxon>
        <taxon>Bacillati</taxon>
        <taxon>Actinomycetota</taxon>
        <taxon>Actinomycetes</taxon>
        <taxon>Kitasatosporales</taxon>
        <taxon>Streptomycetaceae</taxon>
        <taxon>Streptomyces</taxon>
    </lineage>
</organism>
<protein>
    <submittedName>
        <fullName evidence="2">Uncharacterized protein</fullName>
    </submittedName>
</protein>
<accession>A0AAU2A5J2</accession>